<dbReference type="SUPFAM" id="SSF56935">
    <property type="entry name" value="Porins"/>
    <property type="match status" value="1"/>
</dbReference>
<dbReference type="EMBL" id="QRWP01000027">
    <property type="protein sequence ID" value="RGT28521.1"/>
    <property type="molecule type" value="Genomic_DNA"/>
</dbReference>
<comment type="caution">
    <text evidence="10">The sequence shown here is derived from an EMBL/GenBank/DDBJ whole genome shotgun (WGS) entry which is preliminary data.</text>
</comment>
<organism evidence="10 11">
    <name type="scientific">Bacteroides clarus</name>
    <dbReference type="NCBI Taxonomy" id="626929"/>
    <lineage>
        <taxon>Bacteria</taxon>
        <taxon>Pseudomonadati</taxon>
        <taxon>Bacteroidota</taxon>
        <taxon>Bacteroidia</taxon>
        <taxon>Bacteroidales</taxon>
        <taxon>Bacteroidaceae</taxon>
        <taxon>Bacteroides</taxon>
    </lineage>
</organism>
<feature type="chain" id="PRO_5019509201" evidence="8">
    <location>
        <begin position="20"/>
        <end position="1035"/>
    </location>
</feature>
<keyword evidence="8" id="KW-0732">Signal</keyword>
<dbReference type="InterPro" id="IPR023997">
    <property type="entry name" value="TonB-dep_OMP_SusC/RagA_CS"/>
</dbReference>
<evidence type="ECO:0000256" key="1">
    <source>
        <dbReference type="ARBA" id="ARBA00004571"/>
    </source>
</evidence>
<evidence type="ECO:0000256" key="3">
    <source>
        <dbReference type="ARBA" id="ARBA00022452"/>
    </source>
</evidence>
<evidence type="ECO:0000256" key="8">
    <source>
        <dbReference type="SAM" id="SignalP"/>
    </source>
</evidence>
<dbReference type="Pfam" id="PF07715">
    <property type="entry name" value="Plug"/>
    <property type="match status" value="1"/>
</dbReference>
<keyword evidence="10" id="KW-0675">Receptor</keyword>
<comment type="subcellular location">
    <subcellularLocation>
        <location evidence="1 7">Cell outer membrane</location>
        <topology evidence="1 7">Multi-pass membrane protein</topology>
    </subcellularLocation>
</comment>
<evidence type="ECO:0000256" key="4">
    <source>
        <dbReference type="ARBA" id="ARBA00022692"/>
    </source>
</evidence>
<dbReference type="GO" id="GO:0009279">
    <property type="term" value="C:cell outer membrane"/>
    <property type="evidence" value="ECO:0007669"/>
    <property type="project" value="UniProtKB-SubCell"/>
</dbReference>
<reference evidence="10 11" key="1">
    <citation type="submission" date="2018-08" db="EMBL/GenBank/DDBJ databases">
        <title>A genome reference for cultivated species of the human gut microbiota.</title>
        <authorList>
            <person name="Zou Y."/>
            <person name="Xue W."/>
            <person name="Luo G."/>
        </authorList>
    </citation>
    <scope>NUCLEOTIDE SEQUENCE [LARGE SCALE GENOMIC DNA]</scope>
    <source>
        <strain evidence="10 11">AF19-1AC</strain>
    </source>
</reference>
<keyword evidence="5 7" id="KW-0472">Membrane</keyword>
<feature type="domain" description="TonB-dependent receptor plug" evidence="9">
    <location>
        <begin position="110"/>
        <end position="219"/>
    </location>
</feature>
<keyword evidence="2 7" id="KW-0813">Transport</keyword>
<evidence type="ECO:0000259" key="9">
    <source>
        <dbReference type="Pfam" id="PF07715"/>
    </source>
</evidence>
<protein>
    <submittedName>
        <fullName evidence="10">TonB-dependent receptor</fullName>
    </submittedName>
</protein>
<dbReference type="RefSeq" id="WP_009120333.1">
    <property type="nucleotide sequence ID" value="NZ_CABIZW010000003.1"/>
</dbReference>
<sequence length="1035" mass="114203">MKRILLTLMLLMVVTIVSAQAVITGTVVSNNDGEPLIGATIKAGTQGTITDIDGKFTLKSNAKQVEITYIGYKPLTIKVVDGKINARLEENTITINEVVAIGYGSVKRGDITNAVAQVKGDALVDRPLTNVAAALQGELAGVDIQSTSGAPGSSVQIKVRGATSINESASSSPLYVVDGVPMDESFDLNSINPHDIQSIEVLKDASSSAIYGSRGANGVILITSKKGDKNSRTSVNVTTNFSLSTPEKMMNIFNPSDWMIWRQMSNDNSYVYTYGNRGALAGDTYAEQVAMTGGSASTSSVSDPRWKMIGYGGLSLVDWQKAMFRTAFSQNYNLAISSGNKTSSYRASLGYTHQDGIVIHTGLNRLNAKLSTETSIKERLTLGLDLTPQMMVTTGGNVDGKDNAAMQALQLVPVVEQAAGLNTAAEPFSRYMWAGSTVSPVALMRDRSYRDEQIRLQASARAAYQVNKHLKIRALASWIFNNRERKTFTPSSLNRNWTQGEGYAAVGNWNGTRSHKYLIQATATYTRKFAKKHNFNVVVGWSAESTQDAASYTMAATQFPNNTIQGWTLTSVEPTRFDATYSTDDHLISYFSRVEYGYDSRYLINASIRRDGSSRFGLNRKWGTFPAISAAWRISNEKFWDRTWIMNQAKVRVSYGSNGSNSIPTNAADGMLTSTNYAQDGTLIPGYIPLSLNNDDLGWQKTNSWNYGLDLSFFRNRISVAVDYYVKNISNMLYQVTLPSVIGYAKGWDNIGNIRTNGVEIELKTENLTGLITWTTKASVGYSTNKVTDLGENSTIYTGFDNKTQIIEVGHPVGEYYMYIADGVYRNEEDLARFPKQESSVVGSVRYRDVNGDGVINEADRTYCGKPQPSWTFGLNNSFKWNNWDMSFLITGQCGGKIWSALGRAIDMQYQGNALNRLDHYKDMWLNPDHVGNGKIPAAVGTYGSIEEQFSTRWLYSTDFIKLKNITLGYRFNFSKDVMVRSLRITASVENIFMIDNYYGGYSPESNNSGSQVRAYDYGAYPSARTFSIGCNISL</sequence>
<dbReference type="InterPro" id="IPR012910">
    <property type="entry name" value="Plug_dom"/>
</dbReference>
<feature type="signal peptide" evidence="8">
    <location>
        <begin position="1"/>
        <end position="19"/>
    </location>
</feature>
<dbReference type="NCBIfam" id="TIGR04056">
    <property type="entry name" value="OMP_RagA_SusC"/>
    <property type="match status" value="1"/>
</dbReference>
<evidence type="ECO:0000256" key="7">
    <source>
        <dbReference type="PROSITE-ProRule" id="PRU01360"/>
    </source>
</evidence>
<dbReference type="AlphaFoldDB" id="A0A412MVW2"/>
<dbReference type="Gene3D" id="2.60.40.1120">
    <property type="entry name" value="Carboxypeptidase-like, regulatory domain"/>
    <property type="match status" value="1"/>
</dbReference>
<dbReference type="Proteomes" id="UP000285159">
    <property type="component" value="Unassembled WGS sequence"/>
</dbReference>
<dbReference type="InterPro" id="IPR008969">
    <property type="entry name" value="CarboxyPept-like_regulatory"/>
</dbReference>
<evidence type="ECO:0000313" key="10">
    <source>
        <dbReference type="EMBL" id="RGT28521.1"/>
    </source>
</evidence>
<dbReference type="Gene3D" id="2.40.170.20">
    <property type="entry name" value="TonB-dependent receptor, beta-barrel domain"/>
    <property type="match status" value="1"/>
</dbReference>
<dbReference type="PROSITE" id="PS52016">
    <property type="entry name" value="TONB_DEPENDENT_REC_3"/>
    <property type="match status" value="1"/>
</dbReference>
<keyword evidence="6 7" id="KW-0998">Cell outer membrane</keyword>
<evidence type="ECO:0000313" key="11">
    <source>
        <dbReference type="Proteomes" id="UP000285159"/>
    </source>
</evidence>
<dbReference type="InterPro" id="IPR023996">
    <property type="entry name" value="TonB-dep_OMP_SusC/RagA"/>
</dbReference>
<name>A0A412MVW2_9BACE</name>
<keyword evidence="3 7" id="KW-1134">Transmembrane beta strand</keyword>
<accession>A0A412MVW2</accession>
<dbReference type="InterPro" id="IPR036942">
    <property type="entry name" value="Beta-barrel_TonB_sf"/>
</dbReference>
<dbReference type="InterPro" id="IPR037066">
    <property type="entry name" value="Plug_dom_sf"/>
</dbReference>
<evidence type="ECO:0000256" key="5">
    <source>
        <dbReference type="ARBA" id="ARBA00023136"/>
    </source>
</evidence>
<dbReference type="SUPFAM" id="SSF49464">
    <property type="entry name" value="Carboxypeptidase regulatory domain-like"/>
    <property type="match status" value="1"/>
</dbReference>
<comment type="similarity">
    <text evidence="7">Belongs to the TonB-dependent receptor family.</text>
</comment>
<dbReference type="Gene3D" id="2.170.130.10">
    <property type="entry name" value="TonB-dependent receptor, plug domain"/>
    <property type="match status" value="1"/>
</dbReference>
<gene>
    <name evidence="10" type="ORF">DWX38_16810</name>
</gene>
<evidence type="ECO:0000256" key="6">
    <source>
        <dbReference type="ARBA" id="ARBA00023237"/>
    </source>
</evidence>
<dbReference type="NCBIfam" id="TIGR04057">
    <property type="entry name" value="SusC_RagA_signa"/>
    <property type="match status" value="1"/>
</dbReference>
<evidence type="ECO:0000256" key="2">
    <source>
        <dbReference type="ARBA" id="ARBA00022448"/>
    </source>
</evidence>
<proteinExistence type="inferred from homology"/>
<keyword evidence="4 7" id="KW-0812">Transmembrane</keyword>
<dbReference type="Pfam" id="PF13715">
    <property type="entry name" value="CarbopepD_reg_2"/>
    <property type="match status" value="1"/>
</dbReference>
<dbReference type="InterPro" id="IPR039426">
    <property type="entry name" value="TonB-dep_rcpt-like"/>
</dbReference>